<dbReference type="OrthoDB" id="7028673at2"/>
<proteinExistence type="predicted"/>
<dbReference type="AlphaFoldDB" id="A0A010RXA9"/>
<dbReference type="eggNOG" id="ENOG502ZAQX">
    <property type="taxonomic scope" value="Bacteria"/>
</dbReference>
<evidence type="ECO:0000313" key="1">
    <source>
        <dbReference type="EMBL" id="EXF93529.1"/>
    </source>
</evidence>
<dbReference type="HOGENOM" id="CLU_043269_0_0_6"/>
<dbReference type="PATRIC" id="fig|1042209.11.peg.3898"/>
<protein>
    <submittedName>
        <fullName evidence="1">Uncharacterized protein</fullName>
    </submittedName>
</protein>
<dbReference type="Proteomes" id="UP000022611">
    <property type="component" value="Unassembled WGS sequence"/>
</dbReference>
<sequence length="491" mass="54420">MSTTHDQAMSYVYQQVLQRLLSFFSRAERTALQLLIQRLVVAAGGMERIGTYKVLMMHSGTRDSCYTLAFLRAAQLSIAGRAPATFQLRVATLRLGGTTPTVMENIHSSYGALFVYDDPRVEVVMVDNREVLPFSHLTPMSESGRDLNRTNMLMLGHLRGADGVFEACSDGYLATGEFYSQMGRWEGGVDALISGETVRQQKRFLAGLLREAQKAGLPAITYPAFSFEGLFSTLDQLGGDCYRELYAGHETVEWRPRESFETRRGADYIDIQDLVTGNMEERWPLLSDFIGLQPDEIDAHLRENEFASPLLSAHLRGLQACFVNGLAYESGFSEYIQRALLKMRKRHLPERLCEQVLEVYGNPQAMAELRTLASAEAQQALGLNETQQLCLLFAPFVDAGAGLEHFLRRCHPGMLVAMPELHKAMQGSTAPEQVMQWMIDVSGLSVSLICKLYGMRSVSGIGLQAGESGLSAEGAGEFEVGDALSERSARR</sequence>
<gene>
    <name evidence="1" type="ORF">HK44_007580</name>
</gene>
<comment type="caution">
    <text evidence="1">The sequence shown here is derived from an EMBL/GenBank/DDBJ whole genome shotgun (WGS) entry which is preliminary data.</text>
</comment>
<dbReference type="EMBL" id="AFOY02000015">
    <property type="protein sequence ID" value="EXF93529.1"/>
    <property type="molecule type" value="Genomic_DNA"/>
</dbReference>
<evidence type="ECO:0000313" key="2">
    <source>
        <dbReference type="Proteomes" id="UP000022611"/>
    </source>
</evidence>
<accession>A0A010RXA9</accession>
<organism evidence="1 2">
    <name type="scientific">Pseudomonas fluorescens HK44</name>
    <dbReference type="NCBI Taxonomy" id="1042209"/>
    <lineage>
        <taxon>Bacteria</taxon>
        <taxon>Pseudomonadati</taxon>
        <taxon>Pseudomonadota</taxon>
        <taxon>Gammaproteobacteria</taxon>
        <taxon>Pseudomonadales</taxon>
        <taxon>Pseudomonadaceae</taxon>
        <taxon>Pseudomonas</taxon>
    </lineage>
</organism>
<name>A0A010RXA9_PSEFL</name>
<dbReference type="RefSeq" id="WP_019690208.1">
    <property type="nucleotide sequence ID" value="NZ_AFOY02000015.1"/>
</dbReference>
<reference evidence="1 2" key="1">
    <citation type="journal article" date="2011" name="J. Bacteriol.">
        <title>Draft genome sequence of the polycyclic aromatic hydrocarbon-degrading, genetically engineered bioluminescent bioreporter Pseudomonas fluorescens HK44.</title>
        <authorList>
            <person name="Chauhan A."/>
            <person name="Layton A.C."/>
            <person name="Williams D.E."/>
            <person name="Smartt A.E."/>
            <person name="Ripp S."/>
            <person name="Karpinets T.V."/>
            <person name="Brown S.D."/>
            <person name="Sayler G.S."/>
        </authorList>
    </citation>
    <scope>NUCLEOTIDE SEQUENCE [LARGE SCALE GENOMIC DNA]</scope>
    <source>
        <strain evidence="1 2">HK44</strain>
    </source>
</reference>